<dbReference type="HOGENOM" id="CLU_146244_1_0_1"/>
<dbReference type="Proteomes" id="UP000018468">
    <property type="component" value="Linkage group LG5"/>
</dbReference>
<dbReference type="EMBL" id="AHAT01023186">
    <property type="status" value="NOT_ANNOTATED_CDS"/>
    <property type="molecule type" value="Genomic_DNA"/>
</dbReference>
<dbReference type="GO" id="GO:0005761">
    <property type="term" value="C:mitochondrial ribosome"/>
    <property type="evidence" value="ECO:0007669"/>
    <property type="project" value="InterPro"/>
</dbReference>
<evidence type="ECO:0000313" key="1">
    <source>
        <dbReference type="Ensembl" id="ENSLOCP00000015849.1"/>
    </source>
</evidence>
<proteinExistence type="predicted"/>
<dbReference type="GO" id="GO:0005739">
    <property type="term" value="C:mitochondrion"/>
    <property type="evidence" value="ECO:0000318"/>
    <property type="project" value="GO_Central"/>
</dbReference>
<dbReference type="STRING" id="7918.ENSLOCP00000015849"/>
<reference evidence="1" key="2">
    <citation type="submission" date="2025-08" db="UniProtKB">
        <authorList>
            <consortium name="Ensembl"/>
        </authorList>
    </citation>
    <scope>IDENTIFICATION</scope>
</reference>
<keyword evidence="2" id="KW-1185">Reference proteome</keyword>
<dbReference type="OMA" id="CVTEMSM"/>
<organism evidence="1 2">
    <name type="scientific">Lepisosteus oculatus</name>
    <name type="common">Spotted gar</name>
    <dbReference type="NCBI Taxonomy" id="7918"/>
    <lineage>
        <taxon>Eukaryota</taxon>
        <taxon>Metazoa</taxon>
        <taxon>Chordata</taxon>
        <taxon>Craniata</taxon>
        <taxon>Vertebrata</taxon>
        <taxon>Euteleostomi</taxon>
        <taxon>Actinopterygii</taxon>
        <taxon>Neopterygii</taxon>
        <taxon>Holostei</taxon>
        <taxon>Semionotiformes</taxon>
        <taxon>Lepisosteidae</taxon>
        <taxon>Lepisosteus</taxon>
    </lineage>
</organism>
<dbReference type="PANTHER" id="PTHR31278:SF2">
    <property type="entry name" value="SMALL RIBOSOMAL SUBUNIT PROTEIN MS37"/>
    <property type="match status" value="1"/>
</dbReference>
<dbReference type="InParanoid" id="W5N5E0"/>
<dbReference type="PANTHER" id="PTHR31278">
    <property type="entry name" value="CHCHD1"/>
    <property type="match status" value="1"/>
</dbReference>
<dbReference type="Ensembl" id="ENSLOCT00000015879.1">
    <property type="protein sequence ID" value="ENSLOCP00000015849.1"/>
    <property type="gene ID" value="ENSLOCG00000012875.1"/>
</dbReference>
<dbReference type="AlphaFoldDB" id="W5N5E0"/>
<dbReference type="InterPro" id="IPR009069">
    <property type="entry name" value="Cys_alpha_HP_mot_SF"/>
</dbReference>
<dbReference type="SUPFAM" id="SSF47072">
    <property type="entry name" value="Cysteine alpha-hairpin motif"/>
    <property type="match status" value="1"/>
</dbReference>
<dbReference type="GO" id="GO:0005654">
    <property type="term" value="C:nucleoplasm"/>
    <property type="evidence" value="ECO:0000318"/>
    <property type="project" value="GO_Central"/>
</dbReference>
<evidence type="ECO:0000313" key="2">
    <source>
        <dbReference type="Proteomes" id="UP000018468"/>
    </source>
</evidence>
<name>W5N5E0_LEPOC</name>
<sequence length="123" mass="13584">VMAAKGTGLQVKVRRLLSKEMGKPVLKPNKPLALRNEVANKKMRLGEASCITEMSLLMACWKESNFSDAACSKEVQTFYQCTAQAQAERKAAQGQHSMGQGGRLPPKLANTLLKRYPNLHIEI</sequence>
<dbReference type="GO" id="GO:0032543">
    <property type="term" value="P:mitochondrial translation"/>
    <property type="evidence" value="ECO:0007669"/>
    <property type="project" value="InterPro"/>
</dbReference>
<dbReference type="Bgee" id="ENSLOCG00000012875">
    <property type="expression patterns" value="Expressed in pharyngeal gill and 13 other cell types or tissues"/>
</dbReference>
<accession>W5N5E0</accession>
<dbReference type="eggNOG" id="KOG4695">
    <property type="taxonomic scope" value="Eukaryota"/>
</dbReference>
<dbReference type="FunCoup" id="W5N5E0">
    <property type="interactions" value="1052"/>
</dbReference>
<dbReference type="PROSITE" id="PS51808">
    <property type="entry name" value="CHCH"/>
    <property type="match status" value="1"/>
</dbReference>
<protein>
    <submittedName>
        <fullName evidence="1">Coiled-coil-helix-coiled-coil-helix domain containing 1</fullName>
    </submittedName>
</protein>
<reference evidence="1" key="3">
    <citation type="submission" date="2025-09" db="UniProtKB">
        <authorList>
            <consortium name="Ensembl"/>
        </authorList>
    </citation>
    <scope>IDENTIFICATION</scope>
</reference>
<dbReference type="GeneTree" id="ENSGT00390000007683"/>
<dbReference type="InterPro" id="IPR033620">
    <property type="entry name" value="Ribosomal_mS37_met"/>
</dbReference>
<reference evidence="2" key="1">
    <citation type="submission" date="2011-12" db="EMBL/GenBank/DDBJ databases">
        <title>The Draft Genome of Lepisosteus oculatus.</title>
        <authorList>
            <consortium name="The Broad Institute Genome Assembly &amp; Analysis Group"/>
            <consortium name="Computational R&amp;D Group"/>
            <consortium name="and Sequencing Platform"/>
            <person name="Di Palma F."/>
            <person name="Alfoldi J."/>
            <person name="Johnson J."/>
            <person name="Berlin A."/>
            <person name="Gnerre S."/>
            <person name="Jaffe D."/>
            <person name="MacCallum I."/>
            <person name="Young S."/>
            <person name="Walker B.J."/>
            <person name="Lander E.S."/>
            <person name="Lindblad-Toh K."/>
        </authorList>
    </citation>
    <scope>NUCLEOTIDE SEQUENCE [LARGE SCALE GENOMIC DNA]</scope>
</reference>